<dbReference type="OrthoDB" id="2984333at2759"/>
<dbReference type="Proteomes" id="UP000694390">
    <property type="component" value="Chromosome 2"/>
</dbReference>
<keyword evidence="13 22" id="KW-0406">Ion transport</keyword>
<comment type="subunit">
    <text evidence="21">The channel consists of an ion conducting pore forming alpha-subunit regulated by one or more associated auxiliary subunits SCN1B, SCN2B and SCN3B; electrophysiological properties may vary depending on the type of the associated beta subunits. Found in a number of complexes with PRX, DYNLT1 and PDZD2. Interacts with proteins such as FSTL1, PRX, DYNLT1, PDZD2, S100A10 and many others. Interacts with NEDD4 and NEDD4L.</text>
</comment>
<evidence type="ECO:0000256" key="15">
    <source>
        <dbReference type="ARBA" id="ARBA00023157"/>
    </source>
</evidence>
<evidence type="ECO:0000256" key="1">
    <source>
        <dbReference type="ARBA" id="ARBA00004651"/>
    </source>
</evidence>
<dbReference type="CDD" id="cd13433">
    <property type="entry name" value="Na_channel_gate"/>
    <property type="match status" value="1"/>
</dbReference>
<comment type="function">
    <text evidence="19">Tetrodotoxin-resistant channel that mediates the voltage-dependent sodium ion permeability of excitable membranes. Assuming opened or closed conformations in response to the voltage difference across the membrane, the protein forms a sodium-selective channel through which sodium ions may pass in accordance with their electrochemical gradient. Plays a role in neuropathic pain mechanisms.</text>
</comment>
<feature type="transmembrane region" description="Helical" evidence="22">
    <location>
        <begin position="934"/>
        <end position="953"/>
    </location>
</feature>
<feature type="domain" description="Sodium ion transport-associated" evidence="25">
    <location>
        <begin position="751"/>
        <end position="929"/>
    </location>
</feature>
<keyword evidence="16" id="KW-0325">Glycoprotein</keyword>
<keyword evidence="11 22" id="KW-1133">Transmembrane helix</keyword>
<evidence type="ECO:0000259" key="26">
    <source>
        <dbReference type="Pfam" id="PF24609"/>
    </source>
</evidence>
<evidence type="ECO:0000256" key="4">
    <source>
        <dbReference type="ARBA" id="ARBA00022461"/>
    </source>
</evidence>
<keyword evidence="3 22" id="KW-0813">Transport</keyword>
<dbReference type="InterPro" id="IPR005821">
    <property type="entry name" value="Ion_trans_dom"/>
</dbReference>
<keyword evidence="28" id="KW-1185">Reference proteome</keyword>
<dbReference type="GO" id="GO:0019228">
    <property type="term" value="P:neuronal action potential"/>
    <property type="evidence" value="ECO:0007669"/>
    <property type="project" value="TreeGrafter"/>
</dbReference>
<keyword evidence="6" id="KW-0597">Phosphoprotein</keyword>
<dbReference type="PANTHER" id="PTHR10037:SF208">
    <property type="entry name" value="SODIUM CHANNEL PROTEIN TYPE 10 SUBUNIT ALPHA"/>
    <property type="match status" value="1"/>
</dbReference>
<protein>
    <recommendedName>
        <fullName evidence="22">Sodium channel protein</fullName>
    </recommendedName>
</protein>
<evidence type="ECO:0000256" key="9">
    <source>
        <dbReference type="ARBA" id="ARBA00022843"/>
    </source>
</evidence>
<feature type="transmembrane region" description="Helical" evidence="22">
    <location>
        <begin position="239"/>
        <end position="259"/>
    </location>
</feature>
<dbReference type="Ensembl" id="ENSGEVT00005026258.1">
    <property type="protein sequence ID" value="ENSGEVP00005024976.1"/>
    <property type="gene ID" value="ENSGEVG00005017630.1"/>
</dbReference>
<feature type="transmembrane region" description="Helical" evidence="22">
    <location>
        <begin position="1247"/>
        <end position="1265"/>
    </location>
</feature>
<dbReference type="Pfam" id="PF00520">
    <property type="entry name" value="Ion_trans"/>
    <property type="match status" value="4"/>
</dbReference>
<sequence>GGSLFWQGEDIGFRLFTRESLATIEKRIAEKKTEQVKAKLQNRVQQAEVEKRQPQPYLRACKKLPALFGNPPLELIGEPLEDLDPYYSDHKTFMVLNKKKTIFRFTATRALCIFSPFHPIRRAAIKVFVHPYPFCFFPHSNTKNIIEFTFAGIYTCEILIKVLASGFVWNQFTFLRDPWNIVDLIVTVIMYVSLCLPSMKGLFLQIFRLLRSIKVISVIPELKVVVDALFLSIKKLADVMILTVFCLSVFALVGLQLFMGNLKMKCVRNNTTFDQKLCDVPKMNNVNESDICYRMNNSQDILLCGWKPDKKCPENYSCQKIGDNPDFGYTSFDHFGWAFLSVFRLMTQDNWERLYRQTIRTSGKTYVIFFVVVIFLCSFYLFNLILAVVIMAYEEQNNATLAETQAKKKLCQEAEELLRKEQVCTLLCTVQNTHHITLLFFPFYYVKTEQISADSVNNPVQRQRIMSATNIIADATKSKWKRPSCWNRFAQKYLIWDCYPLWIQFKEKLKLIVMDPFADLTVTVCIVVNTIFMALEHHTMTEALRNMIFTVNYVFTGIFTAEMIFKIIALDPYYYFQQGWNIFDSIIVMIGLISIIWNKNLAFFRLLRIFKLSRSWQALNKLVKIMCLSVGALGSLQLVLCITIFIFALIGKQVFGEHYSSCTKISTDCNLRWHMNDFFHSFLIVFRILCGEWIETLWSCMKVAEKQSCLPFFLLVLMVGKLVVLNLFIALLVNSWNIDDPATPDAAEKRTKLQLAFSRIHMGLQFVIQMTGDLCCKILRQGLKTMTSRKVMVKVTTQNLGRNDHAAIDMGENYTDNGIYQNKEKSPMAKDYEDFLTNSNIFVCVPLAEAECYSEDYDDENSTYTKMEYTAMVRCLNVLISLYTSTSKKSYEPKDCLTERCVQCSLCCAVDITKFPGSTWWRFRKTCYRIVQNSWFETFIIFIILLSSATLAFEDIYLQERPTIQNLLELADKIFAYIFLLEMFLKWVAYGFQKYFTNFWCLLDFFIVCVSITFNLTELCATLNIKSFRILRALRPLRALSRLEGIKVVVYALVGAIPSIMNVMLVCLVVWLPFNIFGVKEFCGKFWKCTPLSSDLIDQINNRNDCEIHSHRQSLKWENAKVNFDHVGMGYLALLQVATFKGWMDIMYAAVDSREVDQQPKYEHRLYMYLYFVCFIMIGSFFMLNLFVGVVIKNFNEQREKISGDHLFLTKEQKKYYNALKKLGSKKPQKPIPRPLDFFFDIVSSKAFEITIVTLICLNMIILMLTSEDQDKKTRDILDIINKVFVAIFTGECLMKILALRHYFFTDGWNRFDLLVVILSLVVDVVLKSPSLLRIVRLVRVCRILRLIRQAQRIRTLLFTLLMSLPALFNIGLLLFLIMYIYAILGMAFFAYTDLDDKIDDIFNFQTFGGSMLCLFQITTSAGWHDLLNHFLGTRSDSSTPNLNIQCRNNISYVASSVAIIYFVSYVIISFLIVINLYIAVILENLNVATEESREPLCEDDFDMFYEIWGKFDSEATQFIEYSALSDFADALEKPLRVSKPNKIQLIAMNLPLFSGDRIYHWDILLAFIKRVLGESGEMDKLMMENKFKIAIPSKLAYKPITTTLRRRREEHSAIIIQRAFRSYLIQCSMKQGSFSYQHRTCDSSIFEDVSEKEGSQSDKSQTASSISFPPSYDSVAEATNDNLQVTITKSSKAN</sequence>
<keyword evidence="8" id="KW-0677">Repeat</keyword>
<dbReference type="Gene3D" id="1.20.5.1190">
    <property type="entry name" value="iswi atpase"/>
    <property type="match status" value="1"/>
</dbReference>
<comment type="subcellular location">
    <subcellularLocation>
        <location evidence="1 22">Cell membrane</location>
        <topology evidence="1 22">Multi-pass membrane protein</topology>
    </subcellularLocation>
</comment>
<keyword evidence="4 22" id="KW-0894">Sodium channel</keyword>
<evidence type="ECO:0000256" key="14">
    <source>
        <dbReference type="ARBA" id="ARBA00023136"/>
    </source>
</evidence>
<evidence type="ECO:0000259" key="25">
    <source>
        <dbReference type="Pfam" id="PF06512"/>
    </source>
</evidence>
<feature type="transmembrane region" description="Helical" evidence="22">
    <location>
        <begin position="1277"/>
        <end position="1299"/>
    </location>
</feature>
<feature type="transmembrane region" description="Helical" evidence="22">
    <location>
        <begin position="710"/>
        <end position="733"/>
    </location>
</feature>
<feature type="transmembrane region" description="Helical" evidence="22">
    <location>
        <begin position="1357"/>
        <end position="1385"/>
    </location>
</feature>
<comment type="similarity">
    <text evidence="2">Belongs to the sodium channel (TC 1.A.1.10) family. Nav1.8/SCN10A subfamily.</text>
</comment>
<evidence type="ECO:0000256" key="18">
    <source>
        <dbReference type="ARBA" id="ARBA00023303"/>
    </source>
</evidence>
<evidence type="ECO:0000259" key="24">
    <source>
        <dbReference type="Pfam" id="PF00520"/>
    </source>
</evidence>
<feature type="domain" description="SCN5A-like C-terminal IQ motif" evidence="26">
    <location>
        <begin position="1603"/>
        <end position="1637"/>
    </location>
</feature>
<feature type="region of interest" description="Disordered" evidence="23">
    <location>
        <begin position="1650"/>
        <end position="1674"/>
    </location>
</feature>
<feature type="compositionally biased region" description="Polar residues" evidence="23">
    <location>
        <begin position="1658"/>
        <end position="1669"/>
    </location>
</feature>
<organism evidence="27 28">
    <name type="scientific">Gopherus evgoodei</name>
    <name type="common">Goodes thornscrub tortoise</name>
    <dbReference type="NCBI Taxonomy" id="1825980"/>
    <lineage>
        <taxon>Eukaryota</taxon>
        <taxon>Metazoa</taxon>
        <taxon>Chordata</taxon>
        <taxon>Craniata</taxon>
        <taxon>Vertebrata</taxon>
        <taxon>Euteleostomi</taxon>
        <taxon>Archelosauria</taxon>
        <taxon>Testudinata</taxon>
        <taxon>Testudines</taxon>
        <taxon>Cryptodira</taxon>
        <taxon>Durocryptodira</taxon>
        <taxon>Testudinoidea</taxon>
        <taxon>Testudinidae</taxon>
        <taxon>Gopherus</taxon>
    </lineage>
</organism>
<keyword evidence="17 22" id="KW-0739">Sodium transport</keyword>
<dbReference type="SUPFAM" id="SSF81324">
    <property type="entry name" value="Voltage-gated potassium channels"/>
    <property type="match status" value="4"/>
</dbReference>
<dbReference type="InterPro" id="IPR027359">
    <property type="entry name" value="Volt_channel_dom_sf"/>
</dbReference>
<evidence type="ECO:0000256" key="12">
    <source>
        <dbReference type="ARBA" id="ARBA00023053"/>
    </source>
</evidence>
<feature type="transmembrane region" description="Helical" evidence="22">
    <location>
        <begin position="148"/>
        <end position="169"/>
    </location>
</feature>
<comment type="catalytic activity">
    <reaction evidence="20">
        <text>Na(+)(in) = Na(+)(out)</text>
        <dbReference type="Rhea" id="RHEA:34963"/>
        <dbReference type="ChEBI" id="CHEBI:29101"/>
    </reaction>
</comment>
<keyword evidence="18 22" id="KW-0407">Ion channel</keyword>
<reference evidence="27" key="1">
    <citation type="submission" date="2019-06" db="EMBL/GenBank/DDBJ databases">
        <title>G10K-VGP Goodes thornscrub tortoise genome, primary haplotype.</title>
        <authorList>
            <person name="Murphy B."/>
            <person name="Edwards T."/>
            <person name="Rhie A."/>
            <person name="Koren S."/>
            <person name="Phillippy A."/>
            <person name="Fedrigo O."/>
            <person name="Haase B."/>
            <person name="Mountcastle J."/>
            <person name="Lewin H."/>
            <person name="Damas J."/>
            <person name="Howe K."/>
            <person name="Formenti G."/>
            <person name="Myers G."/>
            <person name="Durbin R."/>
            <person name="Jarvis E.D."/>
        </authorList>
    </citation>
    <scope>NUCLEOTIDE SEQUENCE [LARGE SCALE GENOMIC DNA]</scope>
</reference>
<keyword evidence="5" id="KW-1003">Cell membrane</keyword>
<comment type="caution">
    <text evidence="22">Lacks conserved residue(s) required for the propagation of feature annotation.</text>
</comment>
<evidence type="ECO:0000256" key="22">
    <source>
        <dbReference type="RuleBase" id="RU361132"/>
    </source>
</evidence>
<accession>A0A8C4YGA1</accession>
<evidence type="ECO:0000256" key="7">
    <source>
        <dbReference type="ARBA" id="ARBA00022692"/>
    </source>
</evidence>
<feature type="transmembrane region" description="Helical" evidence="22">
    <location>
        <begin position="1459"/>
        <end position="1483"/>
    </location>
</feature>
<evidence type="ECO:0000256" key="23">
    <source>
        <dbReference type="SAM" id="MobiDB-lite"/>
    </source>
</evidence>
<evidence type="ECO:0000256" key="19">
    <source>
        <dbReference type="ARBA" id="ARBA00025291"/>
    </source>
</evidence>
<comment type="function">
    <text evidence="22">Mediates the voltage-dependent sodium ion permeability of excitable membranes. Assuming opened or closed conformations in response to the voltage difference across the membrane, the protein forms a sodium-selective channel through which Na(+) ions may pass in accordance with their electrochemical gradient.</text>
</comment>
<evidence type="ECO:0000256" key="13">
    <source>
        <dbReference type="ARBA" id="ARBA00023065"/>
    </source>
</evidence>
<feature type="transmembrane region" description="Helical" evidence="22">
    <location>
        <begin position="582"/>
        <end position="604"/>
    </location>
</feature>
<keyword evidence="10 22" id="KW-0851">Voltage-gated channel</keyword>
<dbReference type="Gene3D" id="1.20.120.350">
    <property type="entry name" value="Voltage-gated potassium channels. Chain C"/>
    <property type="match status" value="4"/>
</dbReference>
<dbReference type="FunFam" id="1.10.287.70:FF:000051">
    <property type="entry name" value="Sodium channel 1"/>
    <property type="match status" value="1"/>
</dbReference>
<dbReference type="GO" id="GO:0001518">
    <property type="term" value="C:voltage-gated sodium channel complex"/>
    <property type="evidence" value="ECO:0007669"/>
    <property type="project" value="UniProtKB-UniRule"/>
</dbReference>
<feature type="transmembrane region" description="Helical" evidence="22">
    <location>
        <begin position="366"/>
        <end position="393"/>
    </location>
</feature>
<evidence type="ECO:0000256" key="17">
    <source>
        <dbReference type="ARBA" id="ARBA00023201"/>
    </source>
</evidence>
<evidence type="ECO:0000256" key="20">
    <source>
        <dbReference type="ARBA" id="ARBA00036239"/>
    </source>
</evidence>
<feature type="transmembrane region" description="Helical" evidence="22">
    <location>
        <begin position="974"/>
        <end position="993"/>
    </location>
</feature>
<gene>
    <name evidence="27" type="primary">LOC115645405</name>
</gene>
<feature type="transmembrane region" description="Helical" evidence="22">
    <location>
        <begin position="517"/>
        <end position="535"/>
    </location>
</feature>
<dbReference type="InterPro" id="IPR010526">
    <property type="entry name" value="Na_trans_assoc_dom"/>
</dbReference>
<dbReference type="FunFam" id="1.20.120.350:FF:000002">
    <property type="entry name" value="Sodium channel protein"/>
    <property type="match status" value="1"/>
</dbReference>
<feature type="transmembrane region" description="Helical" evidence="22">
    <location>
        <begin position="1314"/>
        <end position="1336"/>
    </location>
</feature>
<evidence type="ECO:0000313" key="27">
    <source>
        <dbReference type="Ensembl" id="ENSGEVP00005024976.1"/>
    </source>
</evidence>
<keyword evidence="12 22" id="KW-0915">Sodium</keyword>
<dbReference type="Gene3D" id="1.10.287.70">
    <property type="match status" value="4"/>
</dbReference>
<dbReference type="InterPro" id="IPR044564">
    <property type="entry name" value="Na_chnl_inactivation_gate"/>
</dbReference>
<evidence type="ECO:0000256" key="8">
    <source>
        <dbReference type="ARBA" id="ARBA00022737"/>
    </source>
</evidence>
<dbReference type="GO" id="GO:0086010">
    <property type="term" value="P:membrane depolarization during action potential"/>
    <property type="evidence" value="ECO:0007669"/>
    <property type="project" value="TreeGrafter"/>
</dbReference>
<evidence type="ECO:0000256" key="11">
    <source>
        <dbReference type="ARBA" id="ARBA00022989"/>
    </source>
</evidence>
<feature type="domain" description="Ion transport" evidence="24">
    <location>
        <begin position="131"/>
        <end position="399"/>
    </location>
</feature>
<dbReference type="GO" id="GO:0005248">
    <property type="term" value="F:voltage-gated sodium channel activity"/>
    <property type="evidence" value="ECO:0007669"/>
    <property type="project" value="InterPro"/>
</dbReference>
<name>A0A8C4YGA1_9SAUR</name>
<proteinExistence type="inferred from homology"/>
<reference evidence="27" key="3">
    <citation type="submission" date="2025-09" db="UniProtKB">
        <authorList>
            <consortium name="Ensembl"/>
        </authorList>
    </citation>
    <scope>IDENTIFICATION</scope>
</reference>
<keyword evidence="9" id="KW-0832">Ubl conjugation</keyword>
<feature type="transmembrane region" description="Helical" evidence="22">
    <location>
        <begin position="625"/>
        <end position="650"/>
    </location>
</feature>
<dbReference type="PANTHER" id="PTHR10037">
    <property type="entry name" value="VOLTAGE-GATED CATION CHANNEL CALCIUM AND SODIUM"/>
    <property type="match status" value="1"/>
</dbReference>
<dbReference type="Gene3D" id="1.10.238.10">
    <property type="entry name" value="EF-hand"/>
    <property type="match status" value="1"/>
</dbReference>
<evidence type="ECO:0000256" key="10">
    <source>
        <dbReference type="ARBA" id="ARBA00022882"/>
    </source>
</evidence>
<dbReference type="InterPro" id="IPR058542">
    <property type="entry name" value="IQ_SCN5A_C"/>
</dbReference>
<dbReference type="Pfam" id="PF24609">
    <property type="entry name" value="IQ_SCN5A_C"/>
    <property type="match status" value="1"/>
</dbReference>
<evidence type="ECO:0000256" key="6">
    <source>
        <dbReference type="ARBA" id="ARBA00022553"/>
    </source>
</evidence>
<feature type="transmembrane region" description="Helical" evidence="22">
    <location>
        <begin position="1046"/>
        <end position="1072"/>
    </location>
</feature>
<dbReference type="FunFam" id="1.20.120.350:FF:000003">
    <property type="entry name" value="Voltage-dependent sodium channel"/>
    <property type="match status" value="1"/>
</dbReference>
<feature type="transmembrane region" description="Helical" evidence="22">
    <location>
        <begin position="181"/>
        <end position="203"/>
    </location>
</feature>
<dbReference type="FunFam" id="1.10.238.10:FF:000002">
    <property type="entry name" value="Sodium channel protein"/>
    <property type="match status" value="1"/>
</dbReference>
<reference evidence="27" key="2">
    <citation type="submission" date="2025-08" db="UniProtKB">
        <authorList>
            <consortium name="Ensembl"/>
        </authorList>
    </citation>
    <scope>IDENTIFICATION</scope>
</reference>
<dbReference type="GeneTree" id="ENSGT00940000154992"/>
<evidence type="ECO:0000256" key="5">
    <source>
        <dbReference type="ARBA" id="ARBA00022475"/>
    </source>
</evidence>
<dbReference type="InterPro" id="IPR043203">
    <property type="entry name" value="VGCC_Ca_Na"/>
</dbReference>
<feature type="transmembrane region" description="Helical" evidence="22">
    <location>
        <begin position="1005"/>
        <end position="1025"/>
    </location>
</feature>
<keyword evidence="15" id="KW-1015">Disulfide bond</keyword>
<evidence type="ECO:0000256" key="16">
    <source>
        <dbReference type="ARBA" id="ARBA00023180"/>
    </source>
</evidence>
<dbReference type="InterPro" id="IPR001696">
    <property type="entry name" value="Na_channel_asu"/>
</dbReference>
<dbReference type="FunFam" id="1.10.287.70:FF:000001">
    <property type="entry name" value="Sodium channel protein"/>
    <property type="match status" value="1"/>
</dbReference>
<evidence type="ECO:0000256" key="21">
    <source>
        <dbReference type="ARBA" id="ARBA00047025"/>
    </source>
</evidence>
<feature type="transmembrane region" description="Helical" evidence="22">
    <location>
        <begin position="547"/>
        <end position="570"/>
    </location>
</feature>
<feature type="domain" description="Ion transport" evidence="24">
    <location>
        <begin position="933"/>
        <end position="1201"/>
    </location>
</feature>
<feature type="domain" description="Ion transport" evidence="24">
    <location>
        <begin position="1246"/>
        <end position="1493"/>
    </location>
</feature>
<evidence type="ECO:0000256" key="3">
    <source>
        <dbReference type="ARBA" id="ARBA00022448"/>
    </source>
</evidence>
<evidence type="ECO:0000313" key="28">
    <source>
        <dbReference type="Proteomes" id="UP000694390"/>
    </source>
</evidence>
<dbReference type="PRINTS" id="PR00170">
    <property type="entry name" value="NACHANNEL"/>
</dbReference>
<keyword evidence="7 22" id="KW-0812">Transmembrane</keyword>
<feature type="domain" description="Ion transport" evidence="24">
    <location>
        <begin position="517"/>
        <end position="735"/>
    </location>
</feature>
<keyword evidence="14 22" id="KW-0472">Membrane</keyword>
<dbReference type="Pfam" id="PF06512">
    <property type="entry name" value="Na_trans_assoc"/>
    <property type="match status" value="1"/>
</dbReference>
<evidence type="ECO:0000256" key="2">
    <source>
        <dbReference type="ARBA" id="ARBA00006764"/>
    </source>
</evidence>
<feature type="transmembrane region" description="Helical" evidence="22">
    <location>
        <begin position="1169"/>
        <end position="1192"/>
    </location>
</feature>